<dbReference type="PANTHER" id="PTHR24345:SF0">
    <property type="entry name" value="CELL CYCLE SERINE_THREONINE-PROTEIN KINASE CDC5_MSD2"/>
    <property type="match status" value="1"/>
</dbReference>
<dbReference type="PROSITE" id="PS00107">
    <property type="entry name" value="PROTEIN_KINASE_ATP"/>
    <property type="match status" value="1"/>
</dbReference>
<feature type="domain" description="POLO box" evidence="10">
    <location>
        <begin position="656"/>
        <end position="738"/>
    </location>
</feature>
<evidence type="ECO:0000313" key="11">
    <source>
        <dbReference type="EMBL" id="PVU88058.1"/>
    </source>
</evidence>
<feature type="binding site" evidence="6">
    <location>
        <position position="63"/>
    </location>
    <ligand>
        <name>ATP</name>
        <dbReference type="ChEBI" id="CHEBI:30616"/>
    </ligand>
</feature>
<evidence type="ECO:0000256" key="5">
    <source>
        <dbReference type="ARBA" id="ARBA00022840"/>
    </source>
</evidence>
<feature type="compositionally biased region" description="Low complexity" evidence="8">
    <location>
        <begin position="466"/>
        <end position="475"/>
    </location>
</feature>
<dbReference type="GO" id="GO:0005634">
    <property type="term" value="C:nucleus"/>
    <property type="evidence" value="ECO:0007669"/>
    <property type="project" value="TreeGrafter"/>
</dbReference>
<dbReference type="Gene3D" id="3.30.1120.30">
    <property type="entry name" value="POLO box domain"/>
    <property type="match status" value="2"/>
</dbReference>
<dbReference type="STRING" id="133385.A0A2T9Y6W7"/>
<dbReference type="OrthoDB" id="408964at2759"/>
<dbReference type="Proteomes" id="UP000245383">
    <property type="component" value="Unassembled WGS sequence"/>
</dbReference>
<dbReference type="InterPro" id="IPR000719">
    <property type="entry name" value="Prot_kinase_dom"/>
</dbReference>
<keyword evidence="2 7" id="KW-0808">Transferase</keyword>
<evidence type="ECO:0000256" key="3">
    <source>
        <dbReference type="ARBA" id="ARBA00022741"/>
    </source>
</evidence>
<dbReference type="Pfam" id="PF00659">
    <property type="entry name" value="POLO_box"/>
    <property type="match status" value="2"/>
</dbReference>
<keyword evidence="3 6" id="KW-0547">Nucleotide-binding</keyword>
<dbReference type="GO" id="GO:0005524">
    <property type="term" value="F:ATP binding"/>
    <property type="evidence" value="ECO:0007669"/>
    <property type="project" value="UniProtKB-UniRule"/>
</dbReference>
<evidence type="ECO:0000256" key="7">
    <source>
        <dbReference type="RuleBase" id="RU361162"/>
    </source>
</evidence>
<evidence type="ECO:0000256" key="6">
    <source>
        <dbReference type="PROSITE-ProRule" id="PRU10141"/>
    </source>
</evidence>
<feature type="domain" description="POLO box" evidence="10">
    <location>
        <begin position="761"/>
        <end position="846"/>
    </location>
</feature>
<sequence>MRNTNIEYFKNPDGSKIPRILFDPNDKLNTCYEIIEILGIGSFGKCYRVKDISNESADEWACKILDKTNITTGKIRERLQFEVQIVQSLPKHPRIAYGQKVFQDEYRIYIIMELCSKRTMETLIKTRKRLSEFEAKYFFSQVVEGIVELHRRRIIHRDIKLANILLTSRNQIKIGDFGLSAFLENPGDRKTSFLGTLNYLSPEVVQRSKYGHSFAVDVWALGVFLYVMLVGKTPFMPKQKPAKPENYYYEICKGNIDFPPDIPISDEAKNLIFNLCQKSEEKRIKSNYIKLHPWLLNHRNSIPYSMPDQIFSYSIHPLKWNKEIEAGLYSNKKLTVVNKQAINGNENQKNEKFKNAETTLDKFCNVGIAKINELEKIDSNSEKRKTVYFEKKIILPNVKDKSNCESSKPANEVIYNQNANRFSSYQVPTSKHVAKINKNIKVSINANFSQQNKQISLLKSNFVSDNSSSGSISNNKDPYNTNQQTCIDSEKPKNATNESASFANSNHSSENDKNKQDSLIIISENRFTEEQQQVVKNKEHRPKIELVTQQEAKLKTVPHNINPEEKLNEFSKRNSLVENLKTSGNSALMKNMTDNDLAMTGESNKKPDSSLMNIWQAKLEVLSVRFNYFLSEGMKKSVNEISIDENFDQESQDELPVHLIRFVRVPKYGLGYELTNGTFGVSFRDKTSLLSTKNSDGPLIVIANKTRVEIKQLPPVSEIGGLKQKLALFSQFECAVKEQSVLKHFQKNNKFADDPLTPCIFVTKYLSAKNVSMYRLSNGTIQVCFKDGSQLLLFAENKISFTNKTSFSMTFDIRDKTSDILSSNKVNSNELINRINYTSKVLEAAL</sequence>
<keyword evidence="5 6" id="KW-0067">ATP-binding</keyword>
<dbReference type="PANTHER" id="PTHR24345">
    <property type="entry name" value="SERINE/THREONINE-PROTEIN KINASE PLK"/>
    <property type="match status" value="1"/>
</dbReference>
<feature type="compositionally biased region" description="Polar residues" evidence="8">
    <location>
        <begin position="476"/>
        <end position="487"/>
    </location>
</feature>
<dbReference type="SUPFAM" id="SSF56112">
    <property type="entry name" value="Protein kinase-like (PK-like)"/>
    <property type="match status" value="1"/>
</dbReference>
<reference evidence="11 12" key="1">
    <citation type="journal article" date="2018" name="MBio">
        <title>Comparative Genomics Reveals the Core Gene Toolbox for the Fungus-Insect Symbiosis.</title>
        <authorList>
            <person name="Wang Y."/>
            <person name="Stata M."/>
            <person name="Wang W."/>
            <person name="Stajich J.E."/>
            <person name="White M.M."/>
            <person name="Moncalvo J.M."/>
        </authorList>
    </citation>
    <scope>NUCLEOTIDE SEQUENCE [LARGE SCALE GENOMIC DNA]</scope>
    <source>
        <strain evidence="11 12">SWE-8-4</strain>
    </source>
</reference>
<dbReference type="SUPFAM" id="SSF82615">
    <property type="entry name" value="Polo-box domain"/>
    <property type="match status" value="2"/>
</dbReference>
<dbReference type="FunFam" id="1.10.510.10:FF:000571">
    <property type="entry name" value="Maternal embryonic leucine zipper kinase"/>
    <property type="match status" value="1"/>
</dbReference>
<dbReference type="InterPro" id="IPR000959">
    <property type="entry name" value="POLO_box_dom"/>
</dbReference>
<proteinExistence type="inferred from homology"/>
<dbReference type="PROSITE" id="PS50078">
    <property type="entry name" value="POLO_BOX"/>
    <property type="match status" value="2"/>
</dbReference>
<feature type="domain" description="Protein kinase" evidence="9">
    <location>
        <begin position="32"/>
        <end position="295"/>
    </location>
</feature>
<dbReference type="GO" id="GO:0005737">
    <property type="term" value="C:cytoplasm"/>
    <property type="evidence" value="ECO:0007669"/>
    <property type="project" value="TreeGrafter"/>
</dbReference>
<evidence type="ECO:0000256" key="4">
    <source>
        <dbReference type="ARBA" id="ARBA00022777"/>
    </source>
</evidence>
<dbReference type="PROSITE" id="PS50011">
    <property type="entry name" value="PROTEIN_KINASE_DOM"/>
    <property type="match status" value="1"/>
</dbReference>
<feature type="region of interest" description="Disordered" evidence="8">
    <location>
        <begin position="466"/>
        <end position="515"/>
    </location>
</feature>
<feature type="compositionally biased region" description="Polar residues" evidence="8">
    <location>
        <begin position="494"/>
        <end position="508"/>
    </location>
</feature>
<dbReference type="EC" id="2.7.11.21" evidence="7"/>
<dbReference type="GO" id="GO:0004674">
    <property type="term" value="F:protein serine/threonine kinase activity"/>
    <property type="evidence" value="ECO:0007669"/>
    <property type="project" value="UniProtKB-KW"/>
</dbReference>
<accession>A0A2T9Y6W7</accession>
<dbReference type="InterPro" id="IPR008271">
    <property type="entry name" value="Ser/Thr_kinase_AS"/>
</dbReference>
<comment type="caution">
    <text evidence="11">The sequence shown here is derived from an EMBL/GenBank/DDBJ whole genome shotgun (WGS) entry which is preliminary data.</text>
</comment>
<evidence type="ECO:0000313" key="12">
    <source>
        <dbReference type="Proteomes" id="UP000245383"/>
    </source>
</evidence>
<evidence type="ECO:0000256" key="1">
    <source>
        <dbReference type="ARBA" id="ARBA00022527"/>
    </source>
</evidence>
<dbReference type="GO" id="GO:0007052">
    <property type="term" value="P:mitotic spindle organization"/>
    <property type="evidence" value="ECO:0007669"/>
    <property type="project" value="TreeGrafter"/>
</dbReference>
<dbReference type="Pfam" id="PF00069">
    <property type="entry name" value="Pkinase"/>
    <property type="match status" value="1"/>
</dbReference>
<dbReference type="InterPro" id="IPR011009">
    <property type="entry name" value="Kinase-like_dom_sf"/>
</dbReference>
<dbReference type="GO" id="GO:0000922">
    <property type="term" value="C:spindle pole"/>
    <property type="evidence" value="ECO:0007669"/>
    <property type="project" value="TreeGrafter"/>
</dbReference>
<protein>
    <recommendedName>
        <fullName evidence="7">Serine/threonine-protein kinase</fullName>
        <ecNumber evidence="7">2.7.11.21</ecNumber>
    </recommendedName>
</protein>
<keyword evidence="1 7" id="KW-0723">Serine/threonine-protein kinase</keyword>
<dbReference type="InterPro" id="IPR017441">
    <property type="entry name" value="Protein_kinase_ATP_BS"/>
</dbReference>
<evidence type="ECO:0000259" key="9">
    <source>
        <dbReference type="PROSITE" id="PS50011"/>
    </source>
</evidence>
<dbReference type="InterPro" id="IPR036947">
    <property type="entry name" value="POLO_box_dom_sf"/>
</dbReference>
<evidence type="ECO:0000256" key="2">
    <source>
        <dbReference type="ARBA" id="ARBA00022679"/>
    </source>
</evidence>
<dbReference type="SMART" id="SM00220">
    <property type="entry name" value="S_TKc"/>
    <property type="match status" value="1"/>
</dbReference>
<organism evidence="11 12">
    <name type="scientific">Smittium simulii</name>
    <dbReference type="NCBI Taxonomy" id="133385"/>
    <lineage>
        <taxon>Eukaryota</taxon>
        <taxon>Fungi</taxon>
        <taxon>Fungi incertae sedis</taxon>
        <taxon>Zoopagomycota</taxon>
        <taxon>Kickxellomycotina</taxon>
        <taxon>Harpellomycetes</taxon>
        <taxon>Harpellales</taxon>
        <taxon>Legeriomycetaceae</taxon>
        <taxon>Smittium</taxon>
    </lineage>
</organism>
<dbReference type="EMBL" id="MBFR01000420">
    <property type="protein sequence ID" value="PVU88058.1"/>
    <property type="molecule type" value="Genomic_DNA"/>
</dbReference>
<gene>
    <name evidence="11" type="ORF">BB561_006050</name>
</gene>
<evidence type="ECO:0000256" key="8">
    <source>
        <dbReference type="SAM" id="MobiDB-lite"/>
    </source>
</evidence>
<comment type="catalytic activity">
    <reaction evidence="7">
        <text>L-threonyl-[protein] + ATP = O-phospho-L-threonyl-[protein] + ADP + H(+)</text>
        <dbReference type="Rhea" id="RHEA:46608"/>
        <dbReference type="Rhea" id="RHEA-COMP:11060"/>
        <dbReference type="Rhea" id="RHEA-COMP:11605"/>
        <dbReference type="ChEBI" id="CHEBI:15378"/>
        <dbReference type="ChEBI" id="CHEBI:30013"/>
        <dbReference type="ChEBI" id="CHEBI:30616"/>
        <dbReference type="ChEBI" id="CHEBI:61977"/>
        <dbReference type="ChEBI" id="CHEBI:456216"/>
        <dbReference type="EC" id="2.7.11.21"/>
    </reaction>
</comment>
<dbReference type="Gene3D" id="1.10.510.10">
    <property type="entry name" value="Transferase(Phosphotransferase) domain 1"/>
    <property type="match status" value="1"/>
</dbReference>
<evidence type="ECO:0000259" key="10">
    <source>
        <dbReference type="PROSITE" id="PS50078"/>
    </source>
</evidence>
<keyword evidence="4 7" id="KW-0418">Kinase</keyword>
<dbReference type="PROSITE" id="PS00108">
    <property type="entry name" value="PROTEIN_KINASE_ST"/>
    <property type="match status" value="1"/>
</dbReference>
<dbReference type="GO" id="GO:0000776">
    <property type="term" value="C:kinetochore"/>
    <property type="evidence" value="ECO:0007669"/>
    <property type="project" value="TreeGrafter"/>
</dbReference>
<dbReference type="AlphaFoldDB" id="A0A2T9Y6W7"/>
<keyword evidence="12" id="KW-1185">Reference proteome</keyword>
<name>A0A2T9Y6W7_9FUNG</name>
<comment type="similarity">
    <text evidence="7">Belongs to the protein kinase superfamily. Ser/Thr protein kinase family. CDC5/Polo subfamily.</text>
</comment>